<dbReference type="InterPro" id="IPR011527">
    <property type="entry name" value="ABC1_TM_dom"/>
</dbReference>
<keyword evidence="13" id="KW-0614">Plasmid</keyword>
<dbReference type="Proteomes" id="UP000217895">
    <property type="component" value="Plasmid Plasmid2 dna"/>
</dbReference>
<dbReference type="InterPro" id="IPR003593">
    <property type="entry name" value="AAA+_ATPase"/>
</dbReference>
<geneLocation type="plasmid" evidence="13">
    <name>plasmid2</name>
</geneLocation>
<feature type="transmembrane region" description="Helical" evidence="9">
    <location>
        <begin position="546"/>
        <end position="567"/>
    </location>
</feature>
<feature type="domain" description="ABC transmembrane type-1" evidence="12">
    <location>
        <begin position="439"/>
        <end position="718"/>
    </location>
</feature>
<dbReference type="Gene3D" id="3.40.50.300">
    <property type="entry name" value="P-loop containing nucleotide triphosphate hydrolases"/>
    <property type="match status" value="1"/>
</dbReference>
<dbReference type="GO" id="GO:0005524">
    <property type="term" value="F:ATP binding"/>
    <property type="evidence" value="ECO:0007669"/>
    <property type="project" value="UniProtKB-KW"/>
</dbReference>
<evidence type="ECO:0000256" key="4">
    <source>
        <dbReference type="ARBA" id="ARBA00022692"/>
    </source>
</evidence>
<dbReference type="EMBL" id="AP018205">
    <property type="protein sequence ID" value="BAY59875.1"/>
    <property type="molecule type" value="Genomic_DNA"/>
</dbReference>
<evidence type="ECO:0000259" key="11">
    <source>
        <dbReference type="PROSITE" id="PS50893"/>
    </source>
</evidence>
<feature type="transmembrane region" description="Helical" evidence="9">
    <location>
        <begin position="573"/>
        <end position="597"/>
    </location>
</feature>
<dbReference type="PANTHER" id="PTHR43394">
    <property type="entry name" value="ATP-DEPENDENT PERMEASE MDL1, MITOCHONDRIAL"/>
    <property type="match status" value="1"/>
</dbReference>
<evidence type="ECO:0000256" key="2">
    <source>
        <dbReference type="ARBA" id="ARBA00022448"/>
    </source>
</evidence>
<dbReference type="SMART" id="SM00382">
    <property type="entry name" value="AAA"/>
    <property type="match status" value="1"/>
</dbReference>
<dbReference type="InterPro" id="IPR039421">
    <property type="entry name" value="Type_1_exporter"/>
</dbReference>
<dbReference type="InterPro" id="IPR036640">
    <property type="entry name" value="ABC1_TM_sf"/>
</dbReference>
<dbReference type="Pfam" id="PF00027">
    <property type="entry name" value="cNMP_binding"/>
    <property type="match status" value="1"/>
</dbReference>
<dbReference type="InterPro" id="IPR027417">
    <property type="entry name" value="P-loop_NTPase"/>
</dbReference>
<keyword evidence="6" id="KW-0067">ATP-binding</keyword>
<keyword evidence="14" id="KW-1185">Reference proteome</keyword>
<feature type="transmembrane region" description="Helical" evidence="9">
    <location>
        <begin position="435"/>
        <end position="452"/>
    </location>
</feature>
<evidence type="ECO:0000256" key="5">
    <source>
        <dbReference type="ARBA" id="ARBA00022741"/>
    </source>
</evidence>
<dbReference type="SUPFAM" id="SSF51206">
    <property type="entry name" value="cAMP-binding domain-like"/>
    <property type="match status" value="1"/>
</dbReference>
<keyword evidence="3" id="KW-1003">Cell membrane</keyword>
<dbReference type="InterPro" id="IPR000595">
    <property type="entry name" value="cNMP-bd_dom"/>
</dbReference>
<dbReference type="PROSITE" id="PS00211">
    <property type="entry name" value="ABC_TRANSPORTER_1"/>
    <property type="match status" value="1"/>
</dbReference>
<dbReference type="Gene3D" id="2.60.120.10">
    <property type="entry name" value="Jelly Rolls"/>
    <property type="match status" value="1"/>
</dbReference>
<evidence type="ECO:0000313" key="13">
    <source>
        <dbReference type="EMBL" id="BAY59875.1"/>
    </source>
</evidence>
<evidence type="ECO:0000256" key="1">
    <source>
        <dbReference type="ARBA" id="ARBA00004651"/>
    </source>
</evidence>
<gene>
    <name evidence="13" type="ORF">NIES2135_67520</name>
</gene>
<evidence type="ECO:0000256" key="3">
    <source>
        <dbReference type="ARBA" id="ARBA00022475"/>
    </source>
</evidence>
<keyword evidence="8 9" id="KW-0472">Membrane</keyword>
<organism evidence="13 14">
    <name type="scientific">Leptolyngbya boryana NIES-2135</name>
    <dbReference type="NCBI Taxonomy" id="1973484"/>
    <lineage>
        <taxon>Bacteria</taxon>
        <taxon>Bacillati</taxon>
        <taxon>Cyanobacteriota</taxon>
        <taxon>Cyanophyceae</taxon>
        <taxon>Leptolyngbyales</taxon>
        <taxon>Leptolyngbyaceae</taxon>
        <taxon>Leptolyngbya group</taxon>
        <taxon>Leptolyngbya</taxon>
    </lineage>
</organism>
<evidence type="ECO:0000256" key="6">
    <source>
        <dbReference type="ARBA" id="ARBA00022840"/>
    </source>
</evidence>
<dbReference type="SUPFAM" id="SSF52540">
    <property type="entry name" value="P-loop containing nucleoside triphosphate hydrolases"/>
    <property type="match status" value="1"/>
</dbReference>
<dbReference type="FunFam" id="3.40.50.300:FF:000221">
    <property type="entry name" value="Multidrug ABC transporter ATP-binding protein"/>
    <property type="match status" value="1"/>
</dbReference>
<feature type="transmembrane region" description="Helical" evidence="9">
    <location>
        <begin position="472"/>
        <end position="493"/>
    </location>
</feature>
<evidence type="ECO:0000259" key="10">
    <source>
        <dbReference type="PROSITE" id="PS50042"/>
    </source>
</evidence>
<proteinExistence type="predicted"/>
<reference evidence="13 14" key="1">
    <citation type="submission" date="2017-06" db="EMBL/GenBank/DDBJ databases">
        <title>Genome sequencing of cyanobaciteial culture collection at National Institute for Environmental Studies (NIES).</title>
        <authorList>
            <person name="Hirose Y."/>
            <person name="Shimura Y."/>
            <person name="Fujisawa T."/>
            <person name="Nakamura Y."/>
            <person name="Kawachi M."/>
        </authorList>
    </citation>
    <scope>NUCLEOTIDE SEQUENCE [LARGE SCALE GENOMIC DNA]</scope>
    <source>
        <strain evidence="13 14">NIES-2135</strain>
        <plasmid evidence="14">Plasmid Plasmid2 dna</plasmid>
    </source>
</reference>
<dbReference type="InterPro" id="IPR014710">
    <property type="entry name" value="RmlC-like_jellyroll"/>
</dbReference>
<dbReference type="InterPro" id="IPR003439">
    <property type="entry name" value="ABC_transporter-like_ATP-bd"/>
</dbReference>
<evidence type="ECO:0000256" key="9">
    <source>
        <dbReference type="SAM" id="Phobius"/>
    </source>
</evidence>
<evidence type="ECO:0000256" key="8">
    <source>
        <dbReference type="ARBA" id="ARBA00023136"/>
    </source>
</evidence>
<keyword evidence="5" id="KW-0547">Nucleotide-binding</keyword>
<dbReference type="GO" id="GO:0016887">
    <property type="term" value="F:ATP hydrolysis activity"/>
    <property type="evidence" value="ECO:0007669"/>
    <property type="project" value="InterPro"/>
</dbReference>
<dbReference type="GO" id="GO:0005886">
    <property type="term" value="C:plasma membrane"/>
    <property type="evidence" value="ECO:0007669"/>
    <property type="project" value="UniProtKB-SubCell"/>
</dbReference>
<dbReference type="AlphaFoldDB" id="A0A1Z4JSW9"/>
<dbReference type="SUPFAM" id="SSF90123">
    <property type="entry name" value="ABC transporter transmembrane region"/>
    <property type="match status" value="1"/>
</dbReference>
<dbReference type="Pfam" id="PF00005">
    <property type="entry name" value="ABC_tran"/>
    <property type="match status" value="1"/>
</dbReference>
<keyword evidence="2" id="KW-0813">Transport</keyword>
<name>A0A1Z4JSW9_LEPBY</name>
<accession>A0A1Z4JSW9</accession>
<dbReference type="PROSITE" id="PS50893">
    <property type="entry name" value="ABC_TRANSPORTER_2"/>
    <property type="match status" value="1"/>
</dbReference>
<dbReference type="Gene3D" id="1.20.1560.10">
    <property type="entry name" value="ABC transporter type 1, transmembrane domain"/>
    <property type="match status" value="1"/>
</dbReference>
<dbReference type="InterPro" id="IPR018490">
    <property type="entry name" value="cNMP-bd_dom_sf"/>
</dbReference>
<sequence length="992" mass="110880">MTNLEVRSFLPIFFSSFPFNRLSPEACRHIASKLTLNDFQPGQVIFAEGELPIAVHCVVQGQIRIVSSTQPQQVTIARLETGQTFGWEGLLRRVRVGSVRSAGLDETLTLSLSADEFEQLLSAELMPVVNECVSAIELYDVLSRFFAALPVQVNRPDLSRVIQTIIEQNFAITYQPQMLETLSSGYVWFVSSGNLQPIGTLIQTTEDFSAIYTNLSPTRLIGIDRAFLNSILEADPLSHTSTSTVIDRLERLLTPSQSLPTPLLLERKSYPAHRSQSSKLSEYWVMTFWNLCESLQIPYRPDILRCWYTRLEKLSDQRMLRYVRIAEAFGLQAQVTRFSPTAKGLLRLQMPALLVLNGIPCVLYEATSTSVTIASPIDGLLHLEPEQVTEQLAIAENSSGIQLSYALIARRHADSPMQQFGWRWFLPYFKPHQGILLQVLFASMVVQLLGLANPLMTQQIIDKVIINSNPRALPVFGGLLVVVTAAESVLTVLRTYLLNSTTNRVDLVVGTEIVRHLLNLPLPFFQKRPVGELAVRISELETIRQFLTGTSITVALDVIFSLLYVGVMWLYSPFLTLCVLGFVPLIALLTLFASPILDRLIRKRSDQHARMQSYLIEVLNSIFTVKAQYIESLAQAHWRDRYLQYLGSSLRTTIAGSVFQAMSAFINNLSSLVVLWIGGSLVLNGELTLGGLIAFRIISGYVTSPLIRLSHLGQRVQEANLSIELLSDIKNTAAEFSPEDAERVALPEIIGRVQYQTIGFGFNSQQQQLVNINFDVAPGAFVGIVGQSGSGKSTLVKLLTRLYSPTQGLIYIDGIDISKISLASLRRQIGTVPQEPGLFEGTIRDNITLFSDADDRAVVEAAKVAEAHDFIMELPDGYSARVEERGASLSGGQRQRITIARMVLSNPRLVILDEATSALDYETERRVVENLMNRFRNTTVFFITHRLANLRHADLILYLQSGVLMEQGTHVELMAKRQLYYCLYTRQVQESS</sequence>
<dbReference type="SMART" id="SM00100">
    <property type="entry name" value="cNMP"/>
    <property type="match status" value="1"/>
</dbReference>
<dbReference type="PANTHER" id="PTHR43394:SF1">
    <property type="entry name" value="ATP-BINDING CASSETTE SUB-FAMILY B MEMBER 10, MITOCHONDRIAL"/>
    <property type="match status" value="1"/>
</dbReference>
<keyword evidence="4 9" id="KW-0812">Transmembrane</keyword>
<feature type="domain" description="ABC transporter" evidence="11">
    <location>
        <begin position="753"/>
        <end position="986"/>
    </location>
</feature>
<protein>
    <submittedName>
        <fullName evidence="13">Cyclic nucleotide-regulated ABC bacteriocin/lantibiotic exporter</fullName>
    </submittedName>
</protein>
<feature type="domain" description="Cyclic nucleotide-binding" evidence="10">
    <location>
        <begin position="18"/>
        <end position="102"/>
    </location>
</feature>
<dbReference type="CDD" id="cd00038">
    <property type="entry name" value="CAP_ED"/>
    <property type="match status" value="1"/>
</dbReference>
<evidence type="ECO:0000259" key="12">
    <source>
        <dbReference type="PROSITE" id="PS50929"/>
    </source>
</evidence>
<keyword evidence="7 9" id="KW-1133">Transmembrane helix</keyword>
<dbReference type="PROSITE" id="PS50042">
    <property type="entry name" value="CNMP_BINDING_3"/>
    <property type="match status" value="1"/>
</dbReference>
<dbReference type="Pfam" id="PF00664">
    <property type="entry name" value="ABC_membrane"/>
    <property type="match status" value="1"/>
</dbReference>
<dbReference type="CDD" id="cd18782">
    <property type="entry name" value="ABC_6TM_PrtD_LapB_HlyB_like"/>
    <property type="match status" value="1"/>
</dbReference>
<evidence type="ECO:0000313" key="14">
    <source>
        <dbReference type="Proteomes" id="UP000217895"/>
    </source>
</evidence>
<dbReference type="InterPro" id="IPR017871">
    <property type="entry name" value="ABC_transporter-like_CS"/>
</dbReference>
<comment type="subcellular location">
    <subcellularLocation>
        <location evidence="1">Cell membrane</location>
        <topology evidence="1">Multi-pass membrane protein</topology>
    </subcellularLocation>
</comment>
<evidence type="ECO:0000256" key="7">
    <source>
        <dbReference type="ARBA" id="ARBA00022989"/>
    </source>
</evidence>
<dbReference type="PROSITE" id="PS50929">
    <property type="entry name" value="ABC_TM1F"/>
    <property type="match status" value="1"/>
</dbReference>
<dbReference type="GO" id="GO:0015421">
    <property type="term" value="F:ABC-type oligopeptide transporter activity"/>
    <property type="evidence" value="ECO:0007669"/>
    <property type="project" value="TreeGrafter"/>
</dbReference>